<accession>A0ABM6FFT3</accession>
<dbReference type="Pfam" id="PF13531">
    <property type="entry name" value="SBP_bac_11"/>
    <property type="match status" value="1"/>
</dbReference>
<feature type="signal peptide" evidence="1">
    <location>
        <begin position="1"/>
        <end position="22"/>
    </location>
</feature>
<gene>
    <name evidence="2" type="ORF">BKK80_25400</name>
</gene>
<protein>
    <submittedName>
        <fullName evidence="2">Molybdenum ABC transporter substrate-binding protein</fullName>
    </submittedName>
</protein>
<evidence type="ECO:0000256" key="1">
    <source>
        <dbReference type="SAM" id="SignalP"/>
    </source>
</evidence>
<dbReference type="PANTHER" id="PTHR30632">
    <property type="entry name" value="MOLYBDATE-BINDING PERIPLASMIC PROTEIN"/>
    <property type="match status" value="1"/>
</dbReference>
<reference evidence="2 3" key="1">
    <citation type="submission" date="2016-10" db="EMBL/GenBank/DDBJ databases">
        <title>Complete genome sequences of three Cupriavidus strains isolated from various Malaysian environments.</title>
        <authorList>
            <person name="Abdullah A.A.-A."/>
            <person name="Shafie N.A.H."/>
            <person name="Lau N.S."/>
        </authorList>
    </citation>
    <scope>NUCLEOTIDE SEQUENCE [LARGE SCALE GENOMIC DNA]</scope>
    <source>
        <strain evidence="2 3">USMAA1020</strain>
    </source>
</reference>
<evidence type="ECO:0000313" key="2">
    <source>
        <dbReference type="EMBL" id="AOZ10793.1"/>
    </source>
</evidence>
<dbReference type="Gene3D" id="3.40.190.10">
    <property type="entry name" value="Periplasmic binding protein-like II"/>
    <property type="match status" value="2"/>
</dbReference>
<dbReference type="EMBL" id="CP017755">
    <property type="protein sequence ID" value="AOZ10793.1"/>
    <property type="molecule type" value="Genomic_DNA"/>
</dbReference>
<name>A0ABM6FFT3_9BURK</name>
<dbReference type="Proteomes" id="UP000177515">
    <property type="component" value="Chromosome 2"/>
</dbReference>
<feature type="chain" id="PRO_5046097782" evidence="1">
    <location>
        <begin position="23"/>
        <end position="258"/>
    </location>
</feature>
<organism evidence="2 3">
    <name type="scientific">Cupriavidus malaysiensis</name>
    <dbReference type="NCBI Taxonomy" id="367825"/>
    <lineage>
        <taxon>Bacteria</taxon>
        <taxon>Pseudomonadati</taxon>
        <taxon>Pseudomonadota</taxon>
        <taxon>Betaproteobacteria</taxon>
        <taxon>Burkholderiales</taxon>
        <taxon>Burkholderiaceae</taxon>
        <taxon>Cupriavidus</taxon>
    </lineage>
</organism>
<keyword evidence="1" id="KW-0732">Signal</keyword>
<dbReference type="SUPFAM" id="SSF53850">
    <property type="entry name" value="Periplasmic binding protein-like II"/>
    <property type="match status" value="1"/>
</dbReference>
<dbReference type="PANTHER" id="PTHR30632:SF11">
    <property type="entry name" value="BLR4797 PROTEIN"/>
    <property type="match status" value="1"/>
</dbReference>
<dbReference type="InterPro" id="IPR050682">
    <property type="entry name" value="ModA/WtpA"/>
</dbReference>
<proteinExistence type="predicted"/>
<keyword evidence="3" id="KW-1185">Reference proteome</keyword>
<sequence>MAALAALAAAAALGLPAGAARAGEVKVMNSGGFTAAYKALAPKFEQASGDKLVTEWGPSMGQSPQAIPNRLARGEKADVVIMVGEALDDLIRAGKVEPGSKVDLADSRIGLAVRAGAPRPDIGTVDALRDTLLRARSIAYSDSASGVYVERELFKRLGIEDQVKGRAHKIERIPVASVVASGDYEVGLQQVSEILPVAGAQYVGKIPEAVQKVTTFSAGIPVGAEHPEAGRALIRFLASPEARADIERSGIDPRAPAR</sequence>
<evidence type="ECO:0000313" key="3">
    <source>
        <dbReference type="Proteomes" id="UP000177515"/>
    </source>
</evidence>